<evidence type="ECO:0000313" key="7">
    <source>
        <dbReference type="EMBL" id="KAL2492328.1"/>
    </source>
</evidence>
<evidence type="ECO:0000256" key="4">
    <source>
        <dbReference type="ARBA" id="ARBA00022989"/>
    </source>
</evidence>
<dbReference type="InterPro" id="IPR005828">
    <property type="entry name" value="MFS_sugar_transport-like"/>
</dbReference>
<comment type="subcellular location">
    <subcellularLocation>
        <location evidence="1">Membrane</location>
    </subcellularLocation>
</comment>
<dbReference type="AlphaFoldDB" id="A0ABD1RVJ0"/>
<keyword evidence="2" id="KW-0813">Transport</keyword>
<protein>
    <submittedName>
        <fullName evidence="7">Inositol transporter 4</fullName>
    </submittedName>
</protein>
<dbReference type="GO" id="GO:0016020">
    <property type="term" value="C:membrane"/>
    <property type="evidence" value="ECO:0007669"/>
    <property type="project" value="UniProtKB-SubCell"/>
</dbReference>
<accession>A0ABD1RVJ0</accession>
<comment type="caution">
    <text evidence="7">The sequence shown here is derived from an EMBL/GenBank/DDBJ whole genome shotgun (WGS) entry which is preliminary data.</text>
</comment>
<evidence type="ECO:0000256" key="5">
    <source>
        <dbReference type="ARBA" id="ARBA00023136"/>
    </source>
</evidence>
<gene>
    <name evidence="7" type="ORF">Adt_27956</name>
</gene>
<dbReference type="PANTHER" id="PTHR48020:SF24">
    <property type="entry name" value="INOSITOL TRANSPORTER 4"/>
    <property type="match status" value="1"/>
</dbReference>
<evidence type="ECO:0000313" key="8">
    <source>
        <dbReference type="Proteomes" id="UP001604336"/>
    </source>
</evidence>
<dbReference type="Proteomes" id="UP001604336">
    <property type="component" value="Unassembled WGS sequence"/>
</dbReference>
<reference evidence="8" key="1">
    <citation type="submission" date="2024-07" db="EMBL/GenBank/DDBJ databases">
        <title>Two chromosome-level genome assemblies of Korean endemic species Abeliophyllum distichum and Forsythia ovata (Oleaceae).</title>
        <authorList>
            <person name="Jang H."/>
        </authorList>
    </citation>
    <scope>NUCLEOTIDE SEQUENCE [LARGE SCALE GENOMIC DNA]</scope>
</reference>
<evidence type="ECO:0000256" key="1">
    <source>
        <dbReference type="ARBA" id="ARBA00004370"/>
    </source>
</evidence>
<dbReference type="InterPro" id="IPR036259">
    <property type="entry name" value="MFS_trans_sf"/>
</dbReference>
<keyword evidence="3" id="KW-0812">Transmembrane</keyword>
<evidence type="ECO:0000256" key="6">
    <source>
        <dbReference type="ARBA" id="ARBA00044504"/>
    </source>
</evidence>
<dbReference type="Pfam" id="PF00083">
    <property type="entry name" value="Sugar_tr"/>
    <property type="match status" value="1"/>
</dbReference>
<keyword evidence="8" id="KW-1185">Reference proteome</keyword>
<comment type="similarity">
    <text evidence="6">Belongs to the major facilitator superfamily. Phosphate:H(+) symporter (TC 2.A.1.9) family.</text>
</comment>
<dbReference type="PANTHER" id="PTHR48020">
    <property type="entry name" value="PROTON MYO-INOSITOL COTRANSPORTER"/>
    <property type="match status" value="1"/>
</dbReference>
<evidence type="ECO:0000256" key="2">
    <source>
        <dbReference type="ARBA" id="ARBA00022448"/>
    </source>
</evidence>
<proteinExistence type="inferred from homology"/>
<evidence type="ECO:0000256" key="3">
    <source>
        <dbReference type="ARBA" id="ARBA00022692"/>
    </source>
</evidence>
<sequence length="121" mass="13088">MAILEKIYPPNEVEEEIKALQSSIEAEKVEKGSIGDGFFSKIKSAWCDVVVRADLYAGITVQVAQQFVGINTVMYYSLTIVQLAGFASNKTALALSLITSGLNVVDSMLVYFLSTDLGGED</sequence>
<dbReference type="EMBL" id="JBFOLK010000008">
    <property type="protein sequence ID" value="KAL2492328.1"/>
    <property type="molecule type" value="Genomic_DNA"/>
</dbReference>
<name>A0ABD1RVJ0_9LAMI</name>
<dbReference type="Gene3D" id="1.20.1250.20">
    <property type="entry name" value="MFS general substrate transporter like domains"/>
    <property type="match status" value="1"/>
</dbReference>
<keyword evidence="4" id="KW-1133">Transmembrane helix</keyword>
<organism evidence="7 8">
    <name type="scientific">Abeliophyllum distichum</name>
    <dbReference type="NCBI Taxonomy" id="126358"/>
    <lineage>
        <taxon>Eukaryota</taxon>
        <taxon>Viridiplantae</taxon>
        <taxon>Streptophyta</taxon>
        <taxon>Embryophyta</taxon>
        <taxon>Tracheophyta</taxon>
        <taxon>Spermatophyta</taxon>
        <taxon>Magnoliopsida</taxon>
        <taxon>eudicotyledons</taxon>
        <taxon>Gunneridae</taxon>
        <taxon>Pentapetalae</taxon>
        <taxon>asterids</taxon>
        <taxon>lamiids</taxon>
        <taxon>Lamiales</taxon>
        <taxon>Oleaceae</taxon>
        <taxon>Forsythieae</taxon>
        <taxon>Abeliophyllum</taxon>
    </lineage>
</organism>
<dbReference type="InterPro" id="IPR050814">
    <property type="entry name" value="Myo-inositol_Transporter"/>
</dbReference>
<keyword evidence="5" id="KW-0472">Membrane</keyword>